<comment type="catalytic activity">
    <reaction evidence="11">
        <text>glyoxylate + L-alanine = glycine + pyruvate</text>
        <dbReference type="Rhea" id="RHEA:24248"/>
        <dbReference type="ChEBI" id="CHEBI:15361"/>
        <dbReference type="ChEBI" id="CHEBI:36655"/>
        <dbReference type="ChEBI" id="CHEBI:57305"/>
        <dbReference type="ChEBI" id="CHEBI:57972"/>
        <dbReference type="EC" id="2.6.1.44"/>
    </reaction>
    <physiologicalReaction direction="left-to-right" evidence="11">
        <dbReference type="Rhea" id="RHEA:24249"/>
    </physiologicalReaction>
</comment>
<evidence type="ECO:0000256" key="9">
    <source>
        <dbReference type="ARBA" id="ARBA00022946"/>
    </source>
</evidence>
<protein>
    <recommendedName>
        <fullName evidence="13">Alanine--glyoxylate aminotransferase 2, mitochondrial</fullName>
        <ecNumber evidence="28">2.6.1.18</ecNumber>
        <ecNumber evidence="12">2.6.1.40</ecNumber>
        <ecNumber evidence="5">2.6.1.44</ecNumber>
    </recommendedName>
    <alternativeName>
        <fullName evidence="14">(R)-3-amino-2-methylpropionate--pyruvate transaminase</fullName>
    </alternativeName>
    <alternativeName>
        <fullName evidence="16">Beta-ALAAT II</fullName>
    </alternativeName>
    <alternativeName>
        <fullName evidence="17">Beta-alanine-pyruvate aminotransferase</fullName>
    </alternativeName>
    <alternativeName>
        <fullName evidence="30">D-3-aminoisobutyrate-pyruvate aminotransferase</fullName>
    </alternativeName>
    <alternativeName>
        <fullName evidence="15">D-AIBAT</fullName>
    </alternativeName>
    <alternativeName>
        <fullName evidence="29">D-beta-aminoisobutyrate-pyruvate aminotransferase</fullName>
    </alternativeName>
</protein>
<dbReference type="GO" id="GO:0008453">
    <property type="term" value="F:alanine-glyoxylate transaminase activity"/>
    <property type="evidence" value="ECO:0007669"/>
    <property type="project" value="UniProtKB-EC"/>
</dbReference>
<evidence type="ECO:0000256" key="34">
    <source>
        <dbReference type="ARBA" id="ARBA00048560"/>
    </source>
</evidence>
<dbReference type="PROSITE" id="PS00600">
    <property type="entry name" value="AA_TRANSFER_CLASS_3"/>
    <property type="match status" value="1"/>
</dbReference>
<evidence type="ECO:0000256" key="27">
    <source>
        <dbReference type="ARBA" id="ARBA00043826"/>
    </source>
</evidence>
<dbReference type="EC" id="2.6.1.18" evidence="28"/>
<comment type="catalytic activity">
    <reaction evidence="25">
        <text>N(omega),N('omega)-dimethyl-L-arginine + pyruvate = 5-(3,3'-dimethylguanidino)-2-oxopentanoate + L-alanine</text>
        <dbReference type="Rhea" id="RHEA:77307"/>
        <dbReference type="ChEBI" id="CHEBI:15361"/>
        <dbReference type="ChEBI" id="CHEBI:57972"/>
        <dbReference type="ChEBI" id="CHEBI:197308"/>
        <dbReference type="ChEBI" id="CHEBI:197310"/>
    </reaction>
</comment>
<dbReference type="PANTHER" id="PTHR45688:SF3">
    <property type="entry name" value="ALANINE--GLYOXYLATE AMINOTRANSFERASE 2, MITOCHONDRIAL"/>
    <property type="match status" value="1"/>
</dbReference>
<evidence type="ECO:0000256" key="18">
    <source>
        <dbReference type="ARBA" id="ARBA00043669"/>
    </source>
</evidence>
<gene>
    <name evidence="40" type="ORF">AGLY_014994</name>
</gene>
<evidence type="ECO:0000256" key="32">
    <source>
        <dbReference type="ARBA" id="ARBA00048264"/>
    </source>
</evidence>
<comment type="subunit">
    <text evidence="4">Homotetramer.</text>
</comment>
<evidence type="ECO:0000256" key="19">
    <source>
        <dbReference type="ARBA" id="ARBA00043679"/>
    </source>
</evidence>
<evidence type="ECO:0000256" key="28">
    <source>
        <dbReference type="ARBA" id="ARBA00044055"/>
    </source>
</evidence>
<comment type="catalytic activity">
    <reaction evidence="19">
        <text>(2S)-2-aminobutanoate + glyoxylate = 2-oxobutanoate + glycine</text>
        <dbReference type="Rhea" id="RHEA:77339"/>
        <dbReference type="ChEBI" id="CHEBI:16763"/>
        <dbReference type="ChEBI" id="CHEBI:36655"/>
        <dbReference type="ChEBI" id="CHEBI:57305"/>
        <dbReference type="ChEBI" id="CHEBI:74359"/>
    </reaction>
</comment>
<comment type="caution">
    <text evidence="40">The sequence shown here is derived from an EMBL/GenBank/DDBJ whole genome shotgun (WGS) entry which is preliminary data.</text>
</comment>
<evidence type="ECO:0000256" key="29">
    <source>
        <dbReference type="ARBA" id="ARBA00044257"/>
    </source>
</evidence>
<evidence type="ECO:0000256" key="23">
    <source>
        <dbReference type="ARBA" id="ARBA00043758"/>
    </source>
</evidence>
<comment type="catalytic activity">
    <reaction evidence="31">
        <text>N(omega),N(omega)-dimethyl-L-arginine + glyoxylate = 5-(3,3-dimethylguanidino)-2-oxopentanoate + glycine</text>
        <dbReference type="Rhea" id="RHEA:77311"/>
        <dbReference type="ChEBI" id="CHEBI:36655"/>
        <dbReference type="ChEBI" id="CHEBI:57305"/>
        <dbReference type="ChEBI" id="CHEBI:58326"/>
        <dbReference type="ChEBI" id="CHEBI:197301"/>
    </reaction>
</comment>
<comment type="similarity">
    <text evidence="3 39">Belongs to the class-III pyridoxal-phosphate-dependent aminotransferase family.</text>
</comment>
<comment type="catalytic activity">
    <reaction evidence="24">
        <text>L-ornithine + pyruvate = 5-amino-2-oxopentanoate + L-alanine</text>
        <dbReference type="Rhea" id="RHEA:77327"/>
        <dbReference type="ChEBI" id="CHEBI:15361"/>
        <dbReference type="ChEBI" id="CHEBI:46911"/>
        <dbReference type="ChEBI" id="CHEBI:57972"/>
        <dbReference type="ChEBI" id="CHEBI:58802"/>
    </reaction>
</comment>
<dbReference type="EMBL" id="VYZN01000065">
    <property type="protein sequence ID" value="KAE9524944.1"/>
    <property type="molecule type" value="Genomic_DNA"/>
</dbReference>
<evidence type="ECO:0000256" key="33">
    <source>
        <dbReference type="ARBA" id="ARBA00048500"/>
    </source>
</evidence>
<evidence type="ECO:0000256" key="21">
    <source>
        <dbReference type="ARBA" id="ARBA00043749"/>
    </source>
</evidence>
<name>A0A6G0T423_APHGL</name>
<dbReference type="GO" id="GO:0047305">
    <property type="term" value="F:(R)-3-amino-2-methylpropionate-pyruvate transaminase activity"/>
    <property type="evidence" value="ECO:0007669"/>
    <property type="project" value="UniProtKB-EC"/>
</dbReference>
<evidence type="ECO:0000256" key="22">
    <source>
        <dbReference type="ARBA" id="ARBA00043751"/>
    </source>
</evidence>
<dbReference type="OrthoDB" id="10261433at2759"/>
<dbReference type="GO" id="GO:0019481">
    <property type="term" value="P:L-alanine catabolic process, by transamination"/>
    <property type="evidence" value="ECO:0007669"/>
    <property type="project" value="TreeGrafter"/>
</dbReference>
<comment type="catalytic activity">
    <reaction evidence="21">
        <text>N(omega),N(omega)-dimethyl-L-arginine + oxaloacetate = 5-(3,3-dimethylguanidino)-2-oxopentanoate + L-aspartate</text>
        <dbReference type="Rhea" id="RHEA:77343"/>
        <dbReference type="ChEBI" id="CHEBI:16452"/>
        <dbReference type="ChEBI" id="CHEBI:29991"/>
        <dbReference type="ChEBI" id="CHEBI:58326"/>
        <dbReference type="ChEBI" id="CHEBI:197301"/>
    </reaction>
</comment>
<evidence type="ECO:0000256" key="36">
    <source>
        <dbReference type="ARBA" id="ARBA00048916"/>
    </source>
</evidence>
<dbReference type="Proteomes" id="UP000475862">
    <property type="component" value="Unassembled WGS sequence"/>
</dbReference>
<keyword evidence="6" id="KW-0032">Aminotransferase</keyword>
<comment type="catalytic activity">
    <reaction evidence="20">
        <text>(R)-3-amino-2-methylpropanoate + pyruvate = 2-methyl-3-oxopropanoate + L-alanine</text>
        <dbReference type="Rhea" id="RHEA:18393"/>
        <dbReference type="ChEBI" id="CHEBI:15361"/>
        <dbReference type="ChEBI" id="CHEBI:57700"/>
        <dbReference type="ChEBI" id="CHEBI:57731"/>
        <dbReference type="ChEBI" id="CHEBI:57972"/>
        <dbReference type="EC" id="2.6.1.40"/>
    </reaction>
    <physiologicalReaction direction="left-to-right" evidence="20">
        <dbReference type="Rhea" id="RHEA:18394"/>
    </physiologicalReaction>
</comment>
<evidence type="ECO:0000256" key="31">
    <source>
        <dbReference type="ARBA" id="ARBA00047892"/>
    </source>
</evidence>
<comment type="subcellular location">
    <subcellularLocation>
        <location evidence="2">Mitochondrion</location>
    </subcellularLocation>
</comment>
<dbReference type="GO" id="GO:0009436">
    <property type="term" value="P:glyoxylate catabolic process"/>
    <property type="evidence" value="ECO:0007669"/>
    <property type="project" value="TreeGrafter"/>
</dbReference>
<comment type="catalytic activity">
    <reaction evidence="18">
        <text>N(omega),N(omega)-dimethyl-L-arginine + pyruvate = 5-(3,3-dimethylguanidino)-2-oxopentanoate + L-alanine</text>
        <dbReference type="Rhea" id="RHEA:77303"/>
        <dbReference type="ChEBI" id="CHEBI:15361"/>
        <dbReference type="ChEBI" id="CHEBI:57972"/>
        <dbReference type="ChEBI" id="CHEBI:58326"/>
        <dbReference type="ChEBI" id="CHEBI:197301"/>
    </reaction>
</comment>
<dbReference type="InterPro" id="IPR005814">
    <property type="entry name" value="Aminotrans_3"/>
</dbReference>
<comment type="catalytic activity">
    <reaction evidence="37">
        <text>N(omega),N('omega)-dimethyl-L-arginine + glyoxylate = 5-(3,3'-dimethylguanidino)-2-oxopentanoate + glycine</text>
        <dbReference type="Rhea" id="RHEA:77315"/>
        <dbReference type="ChEBI" id="CHEBI:36655"/>
        <dbReference type="ChEBI" id="CHEBI:57305"/>
        <dbReference type="ChEBI" id="CHEBI:197308"/>
        <dbReference type="ChEBI" id="CHEBI:197310"/>
    </reaction>
</comment>
<evidence type="ECO:0000256" key="24">
    <source>
        <dbReference type="ARBA" id="ARBA00043777"/>
    </source>
</evidence>
<keyword evidence="10" id="KW-0496">Mitochondrion</keyword>
<dbReference type="InterPro" id="IPR049704">
    <property type="entry name" value="Aminotrans_3_PPA_site"/>
</dbReference>
<accession>A0A6G0T423</accession>
<comment type="catalytic activity">
    <reaction evidence="27">
        <text>2-oxopentanoate + N(omega),N(omega)-dimethyl-L-arginine = 5-(3,3-dimethylguanidino)-2-oxopentanoate + L-2-aminopentanoate</text>
        <dbReference type="Rhea" id="RHEA:77359"/>
        <dbReference type="ChEBI" id="CHEBI:28644"/>
        <dbReference type="ChEBI" id="CHEBI:58326"/>
        <dbReference type="ChEBI" id="CHEBI:58441"/>
        <dbReference type="ChEBI" id="CHEBI:197301"/>
    </reaction>
</comment>
<dbReference type="Gene3D" id="3.40.640.10">
    <property type="entry name" value="Type I PLP-dependent aspartate aminotransferase-like (Major domain)"/>
    <property type="match status" value="1"/>
</dbReference>
<comment type="cofactor">
    <cofactor evidence="1">
        <name>pyridoxal 5'-phosphate</name>
        <dbReference type="ChEBI" id="CHEBI:597326"/>
    </cofactor>
</comment>
<dbReference type="GO" id="GO:0016223">
    <property type="term" value="F:beta-alanine:pyruvate transaminase activity"/>
    <property type="evidence" value="ECO:0007669"/>
    <property type="project" value="UniProtKB-EC"/>
</dbReference>
<comment type="catalytic activity">
    <reaction evidence="22">
        <text>2-oxobutanoate + L-alanine = (2S)-2-aminobutanoate + pyruvate</text>
        <dbReference type="Rhea" id="RHEA:77355"/>
        <dbReference type="ChEBI" id="CHEBI:15361"/>
        <dbReference type="ChEBI" id="CHEBI:16763"/>
        <dbReference type="ChEBI" id="CHEBI:57972"/>
        <dbReference type="ChEBI" id="CHEBI:74359"/>
        <dbReference type="EC" id="2.6.1.44"/>
    </reaction>
</comment>
<evidence type="ECO:0000313" key="41">
    <source>
        <dbReference type="Proteomes" id="UP000475862"/>
    </source>
</evidence>
<evidence type="ECO:0000256" key="15">
    <source>
        <dbReference type="ARBA" id="ARBA00041845"/>
    </source>
</evidence>
<evidence type="ECO:0000256" key="25">
    <source>
        <dbReference type="ARBA" id="ARBA00043798"/>
    </source>
</evidence>
<evidence type="ECO:0000256" key="38">
    <source>
        <dbReference type="ARBA" id="ARBA00058068"/>
    </source>
</evidence>
<dbReference type="GO" id="GO:0005739">
    <property type="term" value="C:mitochondrion"/>
    <property type="evidence" value="ECO:0007669"/>
    <property type="project" value="UniProtKB-SubCell"/>
</dbReference>
<dbReference type="Gene3D" id="3.90.1150.10">
    <property type="entry name" value="Aspartate Aminotransferase, domain 1"/>
    <property type="match status" value="1"/>
</dbReference>
<dbReference type="InterPro" id="IPR015422">
    <property type="entry name" value="PyrdxlP-dep_Trfase_small"/>
</dbReference>
<evidence type="ECO:0000256" key="2">
    <source>
        <dbReference type="ARBA" id="ARBA00004173"/>
    </source>
</evidence>
<dbReference type="EC" id="2.6.1.44" evidence="5"/>
<dbReference type="FunFam" id="3.40.640.10:FF:000055">
    <property type="entry name" value="Alanine--glyoxylate aminotransferase 2, mitochondrial"/>
    <property type="match status" value="1"/>
</dbReference>
<keyword evidence="8 39" id="KW-0663">Pyridoxal phosphate</keyword>
<dbReference type="GO" id="GO:0030170">
    <property type="term" value="F:pyridoxal phosphate binding"/>
    <property type="evidence" value="ECO:0007669"/>
    <property type="project" value="InterPro"/>
</dbReference>
<keyword evidence="7" id="KW-0808">Transferase</keyword>
<keyword evidence="9" id="KW-0809">Transit peptide</keyword>
<evidence type="ECO:0000256" key="20">
    <source>
        <dbReference type="ARBA" id="ARBA00043726"/>
    </source>
</evidence>
<evidence type="ECO:0000256" key="17">
    <source>
        <dbReference type="ARBA" id="ARBA00042669"/>
    </source>
</evidence>
<dbReference type="InterPro" id="IPR015421">
    <property type="entry name" value="PyrdxlP-dep_Trfase_major"/>
</dbReference>
<evidence type="ECO:0000256" key="4">
    <source>
        <dbReference type="ARBA" id="ARBA00011881"/>
    </source>
</evidence>
<evidence type="ECO:0000256" key="30">
    <source>
        <dbReference type="ARBA" id="ARBA00044258"/>
    </source>
</evidence>
<evidence type="ECO:0000256" key="11">
    <source>
        <dbReference type="ARBA" id="ARBA00033660"/>
    </source>
</evidence>
<evidence type="ECO:0000256" key="14">
    <source>
        <dbReference type="ARBA" id="ARBA00041662"/>
    </source>
</evidence>
<evidence type="ECO:0000256" key="16">
    <source>
        <dbReference type="ARBA" id="ARBA00042611"/>
    </source>
</evidence>
<organism evidence="40 41">
    <name type="scientific">Aphis glycines</name>
    <name type="common">Soybean aphid</name>
    <dbReference type="NCBI Taxonomy" id="307491"/>
    <lineage>
        <taxon>Eukaryota</taxon>
        <taxon>Metazoa</taxon>
        <taxon>Ecdysozoa</taxon>
        <taxon>Arthropoda</taxon>
        <taxon>Hexapoda</taxon>
        <taxon>Insecta</taxon>
        <taxon>Pterygota</taxon>
        <taxon>Neoptera</taxon>
        <taxon>Paraneoptera</taxon>
        <taxon>Hemiptera</taxon>
        <taxon>Sternorrhyncha</taxon>
        <taxon>Aphidomorpha</taxon>
        <taxon>Aphidoidea</taxon>
        <taxon>Aphididae</taxon>
        <taxon>Aphidini</taxon>
        <taxon>Aphis</taxon>
        <taxon>Aphis</taxon>
    </lineage>
</organism>
<dbReference type="EC" id="2.6.1.40" evidence="12"/>
<evidence type="ECO:0000313" key="40">
    <source>
        <dbReference type="EMBL" id="KAE9524944.1"/>
    </source>
</evidence>
<comment type="function">
    <text evidence="38">Multifunctional aminotransferase with a broad substrate specificity. Catalyzes the conversion of glyoxylate to glycine using alanine as the amino donor. Catalyzes metabolism of not L- but the D-isomer of D-beta-aminoisobutyric acid to generate 2-methyl-3-oxopropanoate and alanine. Catalyzes the transfer of the amino group from beta-alanine to pyruvate to yield L-alanine and 3-oxopropanoate. Can metabolize NG-monomethyl-L-arginine (NMMA), asymmetric NG,NG-dimethyl-L-arginine (ADMA) and symmetric NG,N'G-dimethyl-L-arginine (SDMA). ADMA is a potent inhibitor of nitric-oxide (NO) synthase, and this activity provides mechanism through which the kidney regulates blood pressure.</text>
</comment>
<evidence type="ECO:0000256" key="6">
    <source>
        <dbReference type="ARBA" id="ARBA00022576"/>
    </source>
</evidence>
<comment type="catalytic activity">
    <reaction evidence="33">
        <text>2-oxohexanoate + N(omega),N(omega)-dimethyl-L-arginine = L-2-aminohexanoate + 5-(3,3-dimethylguanidino)-2-oxopentanoate</text>
        <dbReference type="Rhea" id="RHEA:77363"/>
        <dbReference type="ChEBI" id="CHEBI:35177"/>
        <dbReference type="ChEBI" id="CHEBI:58326"/>
        <dbReference type="ChEBI" id="CHEBI:58455"/>
        <dbReference type="ChEBI" id="CHEBI:197301"/>
    </reaction>
</comment>
<dbReference type="PANTHER" id="PTHR45688">
    <property type="match status" value="1"/>
</dbReference>
<dbReference type="PIRSF" id="PIRSF000521">
    <property type="entry name" value="Transaminase_4ab_Lys_Orn"/>
    <property type="match status" value="1"/>
</dbReference>
<comment type="catalytic activity">
    <reaction evidence="26">
        <text>3-oxopropanoate + L-alanine = beta-alanine + pyruvate</text>
        <dbReference type="Rhea" id="RHEA:14077"/>
        <dbReference type="ChEBI" id="CHEBI:15361"/>
        <dbReference type="ChEBI" id="CHEBI:33190"/>
        <dbReference type="ChEBI" id="CHEBI:57966"/>
        <dbReference type="ChEBI" id="CHEBI:57972"/>
        <dbReference type="EC" id="2.6.1.18"/>
    </reaction>
    <physiologicalReaction direction="right-to-left" evidence="26">
        <dbReference type="Rhea" id="RHEA:14079"/>
    </physiologicalReaction>
</comment>
<dbReference type="AlphaFoldDB" id="A0A6G0T423"/>
<proteinExistence type="inferred from homology"/>
<evidence type="ECO:0000256" key="8">
    <source>
        <dbReference type="ARBA" id="ARBA00022898"/>
    </source>
</evidence>
<evidence type="ECO:0000256" key="13">
    <source>
        <dbReference type="ARBA" id="ARBA00039862"/>
    </source>
</evidence>
<evidence type="ECO:0000256" key="3">
    <source>
        <dbReference type="ARBA" id="ARBA00008954"/>
    </source>
</evidence>
<sequence>MKNIRSKFKGISKHYTTSSLFPELPPIDFKPLPYKGISYEKAQYMQLNNVFPQVQMYEDPLLLHEGKMQWLFDYKGKRYLDMFGGIATVSVGHCHPKIIEAIAEQSGILGHVSGAYEHPKMYEYVESLVSKMPGDLKTVYLVNSGSEANELAMLLARLHTGNQDVLSIQNCYHGVSGNLHGLTALASAKFNNTPAGISIHHAMCPDVFKGIWGGRKCRDSPVQTQRSCECDRNHCRAADNYYEQLENIFSYSIPRGKVAGFFAESIQGVGGVVQFPRGYLKRVYELIRSNGGLCVADEVQTGFGRTGEHFWNFQSHGITPDIVTMAKGIGNGFPMAAVVTTSAIARSLNSAFHFNTFGGNPVSCAVGVSVLKVIEEEGLQQNCLDVGTYFLEKLCGMRREWKIIGDVRGKGLMIGVELIDGDQDDIDNIGVINPLNCRAVSRIKNDCLKMGLLFGVGGIRSNVLRFMPPMCVTKADVDFTIAVLRRAMQNYYEAKYRNNL</sequence>
<keyword evidence="41" id="KW-1185">Reference proteome</keyword>
<evidence type="ECO:0000256" key="39">
    <source>
        <dbReference type="RuleBase" id="RU003560"/>
    </source>
</evidence>
<evidence type="ECO:0000256" key="37">
    <source>
        <dbReference type="ARBA" id="ARBA00049480"/>
    </source>
</evidence>
<dbReference type="CDD" id="cd00610">
    <property type="entry name" value="OAT_like"/>
    <property type="match status" value="1"/>
</dbReference>
<dbReference type="InterPro" id="IPR015424">
    <property type="entry name" value="PyrdxlP-dep_Trfase"/>
</dbReference>
<comment type="catalytic activity">
    <reaction evidence="23">
        <text>N(omega)-methyl-L-arginine + pyruvate = 5-(3-methylguanidino)-2-oxopentanoate + L-alanine</text>
        <dbReference type="Rhea" id="RHEA:77319"/>
        <dbReference type="ChEBI" id="CHEBI:15361"/>
        <dbReference type="ChEBI" id="CHEBI:57972"/>
        <dbReference type="ChEBI" id="CHEBI:114953"/>
        <dbReference type="ChEBI" id="CHEBI:197314"/>
    </reaction>
</comment>
<comment type="catalytic activity">
    <reaction evidence="36">
        <text>oxaloacetate + L-alanine = L-aspartate + pyruvate</text>
        <dbReference type="Rhea" id="RHEA:77347"/>
        <dbReference type="ChEBI" id="CHEBI:15361"/>
        <dbReference type="ChEBI" id="CHEBI:16452"/>
        <dbReference type="ChEBI" id="CHEBI:29991"/>
        <dbReference type="ChEBI" id="CHEBI:57972"/>
    </reaction>
</comment>
<evidence type="ECO:0000256" key="1">
    <source>
        <dbReference type="ARBA" id="ARBA00001933"/>
    </source>
</evidence>
<dbReference type="Pfam" id="PF00202">
    <property type="entry name" value="Aminotran_3"/>
    <property type="match status" value="1"/>
</dbReference>
<comment type="catalytic activity">
    <reaction evidence="34">
        <text>N(omega),N(omega)-dimethyl-L-arginine + 2-oxobutanoate = 5-(3,3-dimethylguanidino)-2-oxopentanoate + (2S)-2-aminobutanoate</text>
        <dbReference type="Rhea" id="RHEA:77351"/>
        <dbReference type="ChEBI" id="CHEBI:16763"/>
        <dbReference type="ChEBI" id="CHEBI:58326"/>
        <dbReference type="ChEBI" id="CHEBI:74359"/>
        <dbReference type="ChEBI" id="CHEBI:197301"/>
    </reaction>
</comment>
<evidence type="ECO:0000256" key="7">
    <source>
        <dbReference type="ARBA" id="ARBA00022679"/>
    </source>
</evidence>
<evidence type="ECO:0000256" key="10">
    <source>
        <dbReference type="ARBA" id="ARBA00023128"/>
    </source>
</evidence>
<reference evidence="40 41" key="1">
    <citation type="submission" date="2019-08" db="EMBL/GenBank/DDBJ databases">
        <title>The genome of the soybean aphid Biotype 1, its phylome, world population structure and adaptation to the North American continent.</title>
        <authorList>
            <person name="Giordano R."/>
            <person name="Donthu R.K."/>
            <person name="Hernandez A.G."/>
            <person name="Wright C.L."/>
            <person name="Zimin A.V."/>
        </authorList>
    </citation>
    <scope>NUCLEOTIDE SEQUENCE [LARGE SCALE GENOMIC DNA]</scope>
    <source>
        <tissue evidence="40">Whole aphids</tissue>
    </source>
</reference>
<evidence type="ECO:0000256" key="26">
    <source>
        <dbReference type="ARBA" id="ARBA00043825"/>
    </source>
</evidence>
<evidence type="ECO:0000256" key="12">
    <source>
        <dbReference type="ARBA" id="ARBA00039130"/>
    </source>
</evidence>
<dbReference type="SUPFAM" id="SSF53383">
    <property type="entry name" value="PLP-dependent transferases"/>
    <property type="match status" value="1"/>
</dbReference>
<evidence type="ECO:0000256" key="35">
    <source>
        <dbReference type="ARBA" id="ARBA00048760"/>
    </source>
</evidence>
<evidence type="ECO:0000256" key="5">
    <source>
        <dbReference type="ARBA" id="ARBA00013049"/>
    </source>
</evidence>
<comment type="catalytic activity">
    <reaction evidence="35">
        <text>N(omega)-methyl-L-arginine + glyoxylate = 5-(3-methylguanidino)-2-oxopentanoate + glycine</text>
        <dbReference type="Rhea" id="RHEA:77323"/>
        <dbReference type="ChEBI" id="CHEBI:36655"/>
        <dbReference type="ChEBI" id="CHEBI:57305"/>
        <dbReference type="ChEBI" id="CHEBI:114953"/>
        <dbReference type="ChEBI" id="CHEBI:197314"/>
    </reaction>
</comment>
<comment type="catalytic activity">
    <reaction evidence="32">
        <text>L-ornithine + glyoxylate = 5-amino-2-oxopentanoate + glycine</text>
        <dbReference type="Rhea" id="RHEA:77331"/>
        <dbReference type="ChEBI" id="CHEBI:36655"/>
        <dbReference type="ChEBI" id="CHEBI:46911"/>
        <dbReference type="ChEBI" id="CHEBI:57305"/>
        <dbReference type="ChEBI" id="CHEBI:58802"/>
    </reaction>
</comment>